<sequence>MPVSISGSVGDAGGENRPEDVRTVYALFNKVLPTPLVVSDECSAELMQAIRDFQSAFMSRPDGRIDVGGRTWRELNAAVNASDGELTGSVGDSGGQNRPRDVRIVYALFNKVLPSPLAVSDECSAELMQAIRDFQSTFMSRPDGRIDVGGRTWRELVAAADSGDSGEPEEEPDGDINVGGAGAAWTARNQWDRDYEAAFSDWVKQLFADKKGSLAACLRNPAGNSLYSEEDRNLSIHCDCADLPYLLRAYFSYKKRLPFSFNSSISGGRYTNNNQPGRRSSFLNYSSFASMARAISNFVHSGFFRYLWTTEKTDTYLCEVNRDSVAPGTIYYDPNGHVLVVSRVDDDGTVWFVDAHPDNSLTSKRFGAHLSRGSCKQGGGFRLWREQKVSNSGSFSLAFNANSRFFDSGKSQCQDSYQVDGLVLDYHQWVKRMLAIGSGRVDPIREINQQMAALDQALQDRVESVEAAVLQGVHRKAHPSSLPYNIYGTEGEWESFSTPGRDARLKAQVREMFDLMKQSVTAVASGNHPYEFSGSASELVRKYDAIWQANASGVQVRYTDSSGDKVTLTLREIMDRLFKLSFDPYHCPELRWGDTEAASCPDGSNKRQWYEQEQRLRNVIDKDNQAHTTLDWGPEQTPDIHLGHLLEWLKQEYA</sequence>
<evidence type="ECO:0000313" key="2">
    <source>
        <dbReference type="EMBL" id="XCN72681.1"/>
    </source>
</evidence>
<organism evidence="2">
    <name type="scientific">Candidatus Electrothrix aestuarii</name>
    <dbReference type="NCBI Taxonomy" id="3062594"/>
    <lineage>
        <taxon>Bacteria</taxon>
        <taxon>Pseudomonadati</taxon>
        <taxon>Thermodesulfobacteriota</taxon>
        <taxon>Desulfobulbia</taxon>
        <taxon>Desulfobulbales</taxon>
        <taxon>Desulfobulbaceae</taxon>
        <taxon>Candidatus Electrothrix</taxon>
    </lineage>
</organism>
<evidence type="ECO:0000256" key="1">
    <source>
        <dbReference type="SAM" id="MobiDB-lite"/>
    </source>
</evidence>
<dbReference type="AlphaFoldDB" id="A0AAU8LTS4"/>
<reference evidence="2" key="2">
    <citation type="submission" date="2024-06" db="EMBL/GenBank/DDBJ databases">
        <authorList>
            <person name="Plum-Jensen L.E."/>
            <person name="Schramm A."/>
            <person name="Marshall I.P.G."/>
        </authorList>
    </citation>
    <scope>NUCLEOTIDE SEQUENCE</scope>
    <source>
        <strain evidence="2">Rat1</strain>
    </source>
</reference>
<name>A0AAU8LTS4_9BACT</name>
<protein>
    <recommendedName>
        <fullName evidence="3">Peptidoglycan binding domain-containing protein</fullName>
    </recommendedName>
</protein>
<reference evidence="2" key="1">
    <citation type="journal article" date="2024" name="Syst. Appl. Microbiol.">
        <title>First single-strain enrichments of Electrothrix cable bacteria, description of E. aestuarii sp. nov. and E. rattekaaiensis sp. nov., and proposal of a cable bacteria taxonomy following the rules of the SeqCode.</title>
        <authorList>
            <person name="Plum-Jensen L.E."/>
            <person name="Schramm A."/>
            <person name="Marshall I.P.G."/>
        </authorList>
    </citation>
    <scope>NUCLEOTIDE SEQUENCE</scope>
    <source>
        <strain evidence="2">Rat1</strain>
    </source>
</reference>
<proteinExistence type="predicted"/>
<accession>A0AAU8LTS4</accession>
<feature type="compositionally biased region" description="Acidic residues" evidence="1">
    <location>
        <begin position="164"/>
        <end position="174"/>
    </location>
</feature>
<feature type="region of interest" description="Disordered" evidence="1">
    <location>
        <begin position="159"/>
        <end position="179"/>
    </location>
</feature>
<gene>
    <name evidence="2" type="ORF">Q3M24_20690</name>
</gene>
<dbReference type="KEGG" id="eaj:Q3M24_20690"/>
<dbReference type="EMBL" id="CP159373">
    <property type="protein sequence ID" value="XCN72681.1"/>
    <property type="molecule type" value="Genomic_DNA"/>
</dbReference>
<evidence type="ECO:0008006" key="3">
    <source>
        <dbReference type="Google" id="ProtNLM"/>
    </source>
</evidence>